<keyword evidence="1 10" id="KW-0540">Nuclease</keyword>
<keyword evidence="4 10" id="KW-0378">Hydrolase</keyword>
<evidence type="ECO:0000313" key="12">
    <source>
        <dbReference type="Proteomes" id="UP000228495"/>
    </source>
</evidence>
<dbReference type="GO" id="GO:0003677">
    <property type="term" value="F:DNA binding"/>
    <property type="evidence" value="ECO:0007669"/>
    <property type="project" value="UniProtKB-KW"/>
</dbReference>
<feature type="binding site" evidence="10">
    <location>
        <position position="235"/>
    </location>
    <ligand>
        <name>Mn(2+)</name>
        <dbReference type="ChEBI" id="CHEBI:29035"/>
    </ligand>
</feature>
<dbReference type="PANTHER" id="PTHR34353:SF2">
    <property type="entry name" value="CRISPR-ASSOCIATED ENDONUCLEASE CAS1 1"/>
    <property type="match status" value="1"/>
</dbReference>
<dbReference type="CDD" id="cd09634">
    <property type="entry name" value="Cas1_I-II-III"/>
    <property type="match status" value="1"/>
</dbReference>
<proteinExistence type="inferred from homology"/>
<evidence type="ECO:0000256" key="8">
    <source>
        <dbReference type="ARBA" id="ARBA00023211"/>
    </source>
</evidence>
<comment type="cofactor">
    <cofactor evidence="10">
        <name>Mg(2+)</name>
        <dbReference type="ChEBI" id="CHEBI:18420"/>
    </cofactor>
    <cofactor evidence="10">
        <name>Mn(2+)</name>
        <dbReference type="ChEBI" id="CHEBI:29035"/>
    </cofactor>
</comment>
<dbReference type="EC" id="3.1.-.-" evidence="10"/>
<evidence type="ECO:0000256" key="7">
    <source>
        <dbReference type="ARBA" id="ARBA00023125"/>
    </source>
</evidence>
<dbReference type="GO" id="GO:0016787">
    <property type="term" value="F:hydrolase activity"/>
    <property type="evidence" value="ECO:0007669"/>
    <property type="project" value="UniProtKB-KW"/>
</dbReference>
<evidence type="ECO:0000256" key="1">
    <source>
        <dbReference type="ARBA" id="ARBA00022722"/>
    </source>
</evidence>
<keyword evidence="6 10" id="KW-0051">Antiviral defense</keyword>
<gene>
    <name evidence="10 11" type="primary">cas1</name>
    <name evidence="11" type="ORF">COX05_04960</name>
</gene>
<evidence type="ECO:0000256" key="5">
    <source>
        <dbReference type="ARBA" id="ARBA00022842"/>
    </source>
</evidence>
<comment type="similarity">
    <text evidence="10">Belongs to the CRISPR-associated endonuclease Cas1 family.</text>
</comment>
<evidence type="ECO:0000256" key="2">
    <source>
        <dbReference type="ARBA" id="ARBA00022723"/>
    </source>
</evidence>
<evidence type="ECO:0000256" key="3">
    <source>
        <dbReference type="ARBA" id="ARBA00022759"/>
    </source>
</evidence>
<name>A0A2H0BEM4_UNCKA</name>
<dbReference type="InterPro" id="IPR002729">
    <property type="entry name" value="CRISPR-assoc_Cas1"/>
</dbReference>
<evidence type="ECO:0000313" key="11">
    <source>
        <dbReference type="EMBL" id="PIP56081.1"/>
    </source>
</evidence>
<evidence type="ECO:0000256" key="9">
    <source>
        <dbReference type="ARBA" id="ARBA00038592"/>
    </source>
</evidence>
<dbReference type="GO" id="GO:0051607">
    <property type="term" value="P:defense response to virus"/>
    <property type="evidence" value="ECO:0007669"/>
    <property type="project" value="UniProtKB-UniRule"/>
</dbReference>
<comment type="subunit">
    <text evidence="9 10">Homodimer, forms a heterotetramer with a Cas2 homodimer.</text>
</comment>
<dbReference type="InterPro" id="IPR050646">
    <property type="entry name" value="Cas1"/>
</dbReference>
<dbReference type="HAMAP" id="MF_01470">
    <property type="entry name" value="Cas1"/>
    <property type="match status" value="1"/>
</dbReference>
<dbReference type="NCBIfam" id="TIGR00287">
    <property type="entry name" value="cas1"/>
    <property type="match status" value="1"/>
</dbReference>
<dbReference type="EMBL" id="PCSU01000090">
    <property type="protein sequence ID" value="PIP56081.1"/>
    <property type="molecule type" value="Genomic_DNA"/>
</dbReference>
<evidence type="ECO:0000256" key="10">
    <source>
        <dbReference type="HAMAP-Rule" id="MF_01470"/>
    </source>
</evidence>
<keyword evidence="3 10" id="KW-0255">Endonuclease</keyword>
<dbReference type="GO" id="GO:0043571">
    <property type="term" value="P:maintenance of CRISPR repeat elements"/>
    <property type="evidence" value="ECO:0007669"/>
    <property type="project" value="UniProtKB-UniRule"/>
</dbReference>
<dbReference type="InterPro" id="IPR042206">
    <property type="entry name" value="CRISPR-assoc_Cas1_C"/>
</dbReference>
<dbReference type="AlphaFoldDB" id="A0A2H0BEM4"/>
<evidence type="ECO:0000256" key="6">
    <source>
        <dbReference type="ARBA" id="ARBA00023118"/>
    </source>
</evidence>
<accession>A0A2H0BEM4</accession>
<feature type="binding site" evidence="10">
    <location>
        <position position="220"/>
    </location>
    <ligand>
        <name>Mn(2+)</name>
        <dbReference type="ChEBI" id="CHEBI:29035"/>
    </ligand>
</feature>
<protein>
    <recommendedName>
        <fullName evidence="10">CRISPR-associated endonuclease Cas1</fullName>
        <ecNumber evidence="10">3.1.-.-</ecNumber>
    </recommendedName>
</protein>
<organism evidence="11 12">
    <name type="scientific">candidate division WWE3 bacterium CG22_combo_CG10-13_8_21_14_all_39_12</name>
    <dbReference type="NCBI Taxonomy" id="1975094"/>
    <lineage>
        <taxon>Bacteria</taxon>
        <taxon>Katanobacteria</taxon>
    </lineage>
</organism>
<sequence length="317" mass="37332">MLTLPDFKEKKIVFIHYDRSDKDNSLKFRADNMRLYKNGKLTEQVSCYSVIAVYIVGTTSITTTLIKEAKSFGITIFFLTQQLKEYASINAVAEGNYHLRGVQYTMDEGRSLEVARRIVQNKVANQVQFFKKQKADVDLSSLGSEIGSATDLNQIRGYEGMVSAEYFKNMFVALDWRRRAPQTREDIPNLLLDVGYSMLFNFTDSLLRLFGFDTYKGVYHRLFFQRKSLTCDIMEPIRPLIDKQLVKSWNLRQINKKDFGYKNGSFYIKDWDRRKKYVGIFLNVLMENKEEIYRYVHGYYQHVLNPESYDFQEYKIL</sequence>
<keyword evidence="7 10" id="KW-0238">DNA-binding</keyword>
<dbReference type="Proteomes" id="UP000228495">
    <property type="component" value="Unassembled WGS sequence"/>
</dbReference>
<keyword evidence="2 10" id="KW-0479">Metal-binding</keyword>
<comment type="caution">
    <text evidence="11">The sequence shown here is derived from an EMBL/GenBank/DDBJ whole genome shotgun (WGS) entry which is preliminary data.</text>
</comment>
<dbReference type="Gene3D" id="1.20.120.920">
    <property type="entry name" value="CRISPR-associated endonuclease Cas1, C-terminal domain"/>
    <property type="match status" value="1"/>
</dbReference>
<comment type="function">
    <text evidence="10">CRISPR (clustered regularly interspaced short palindromic repeat), is an adaptive immune system that provides protection against mobile genetic elements (viruses, transposable elements and conjugative plasmids). CRISPR clusters contain spacers, sequences complementary to antecedent mobile elements, and target invading nucleic acids. CRISPR clusters are transcribed and processed into CRISPR RNA (crRNA). Acts as a dsDNA endonuclease. Involved in the integration of spacer DNA into the CRISPR cassette.</text>
</comment>
<keyword evidence="5 10" id="KW-0460">Magnesium</keyword>
<keyword evidence="8 10" id="KW-0464">Manganese</keyword>
<dbReference type="Pfam" id="PF01867">
    <property type="entry name" value="Cas_Cas1"/>
    <property type="match status" value="1"/>
</dbReference>
<dbReference type="GO" id="GO:0046872">
    <property type="term" value="F:metal ion binding"/>
    <property type="evidence" value="ECO:0007669"/>
    <property type="project" value="UniProtKB-UniRule"/>
</dbReference>
<dbReference type="GO" id="GO:0004519">
    <property type="term" value="F:endonuclease activity"/>
    <property type="evidence" value="ECO:0007669"/>
    <property type="project" value="UniProtKB-UniRule"/>
</dbReference>
<feature type="binding site" evidence="10">
    <location>
        <position position="159"/>
    </location>
    <ligand>
        <name>Mn(2+)</name>
        <dbReference type="ChEBI" id="CHEBI:29035"/>
    </ligand>
</feature>
<reference evidence="11 12" key="1">
    <citation type="submission" date="2017-09" db="EMBL/GenBank/DDBJ databases">
        <title>Depth-based differentiation of microbial function through sediment-hosted aquifers and enrichment of novel symbionts in the deep terrestrial subsurface.</title>
        <authorList>
            <person name="Probst A.J."/>
            <person name="Ladd B."/>
            <person name="Jarett J.K."/>
            <person name="Geller-Mcgrath D.E."/>
            <person name="Sieber C.M."/>
            <person name="Emerson J.B."/>
            <person name="Anantharaman K."/>
            <person name="Thomas B.C."/>
            <person name="Malmstrom R."/>
            <person name="Stieglmeier M."/>
            <person name="Klingl A."/>
            <person name="Woyke T."/>
            <person name="Ryan C.M."/>
            <person name="Banfield J.F."/>
        </authorList>
    </citation>
    <scope>NUCLEOTIDE SEQUENCE [LARGE SCALE GENOMIC DNA]</scope>
    <source>
        <strain evidence="11">CG22_combo_CG10-13_8_21_14_all_39_12</strain>
    </source>
</reference>
<dbReference type="PANTHER" id="PTHR34353">
    <property type="entry name" value="CRISPR-ASSOCIATED ENDONUCLEASE CAS1 1"/>
    <property type="match status" value="1"/>
</dbReference>
<evidence type="ECO:0000256" key="4">
    <source>
        <dbReference type="ARBA" id="ARBA00022801"/>
    </source>
</evidence>